<dbReference type="SUPFAM" id="SSF51556">
    <property type="entry name" value="Metallo-dependent hydrolases"/>
    <property type="match status" value="1"/>
</dbReference>
<dbReference type="EMBL" id="CP121694">
    <property type="protein sequence ID" value="WRO21837.1"/>
    <property type="molecule type" value="Genomic_DNA"/>
</dbReference>
<evidence type="ECO:0000313" key="4">
    <source>
        <dbReference type="Proteomes" id="UP001329915"/>
    </source>
</evidence>
<evidence type="ECO:0000256" key="1">
    <source>
        <dbReference type="ARBA" id="ARBA00023239"/>
    </source>
</evidence>
<gene>
    <name evidence="3" type="ORF">MFMK1_001658</name>
</gene>
<dbReference type="GO" id="GO:0016831">
    <property type="term" value="F:carboxy-lyase activity"/>
    <property type="evidence" value="ECO:0007669"/>
    <property type="project" value="InterPro"/>
</dbReference>
<dbReference type="PANTHER" id="PTHR21240:SF19">
    <property type="entry name" value="CATALYTIC_ HYDROLASE"/>
    <property type="match status" value="1"/>
</dbReference>
<evidence type="ECO:0000259" key="2">
    <source>
        <dbReference type="Pfam" id="PF04909"/>
    </source>
</evidence>
<proteinExistence type="predicted"/>
<accession>A0AAU0UMQ5</accession>
<dbReference type="RefSeq" id="WP_366924664.1">
    <property type="nucleotide sequence ID" value="NZ_CP121694.1"/>
</dbReference>
<sequence length="284" mass="31801">MEIIDAHLHYSAVQVFQQAAEEKSEVDYSKIGLESIMSECKISAAVGMGLAEATPGLFPDVDTINPMGLDLADNPEKLYTCLGINPVRLKYDRGEQELSRLENAIEKSKVVGLKIYPGYFAFDANAKVYQPVYELAKAYNLPIIIHCGDTFCDKSFLKYAHPLSTNQAAIQHRKINFILAHFGNPWVTDAAMVISNNPNVFADLSGIVIGTAQDIQKALNNQPVINNLKTGLAYVDNYEKFLFGSDWPLVQLAPYIEYVKQLVPEKHYDKVFYKNALQLFTKIN</sequence>
<feature type="domain" description="Amidohydrolase-related" evidence="2">
    <location>
        <begin position="94"/>
        <end position="280"/>
    </location>
</feature>
<name>A0AAU0UMQ5_9FIRM</name>
<protein>
    <submittedName>
        <fullName evidence="3">Amidohydrolase</fullName>
    </submittedName>
</protein>
<dbReference type="PANTHER" id="PTHR21240">
    <property type="entry name" value="2-AMINO-3-CARBOXYLMUCONATE-6-SEMIALDEHYDE DECARBOXYLASE"/>
    <property type="match status" value="1"/>
</dbReference>
<reference evidence="3 4" key="1">
    <citation type="submission" date="2023-04" db="EMBL/GenBank/DDBJ databases">
        <authorList>
            <person name="Hsu D."/>
        </authorList>
    </citation>
    <scope>NUCLEOTIDE SEQUENCE [LARGE SCALE GENOMIC DNA]</scope>
    <source>
        <strain evidence="3 4">MK1</strain>
    </source>
</reference>
<dbReference type="Proteomes" id="UP001329915">
    <property type="component" value="Chromosome"/>
</dbReference>
<dbReference type="Gene3D" id="3.20.20.140">
    <property type="entry name" value="Metal-dependent hydrolases"/>
    <property type="match status" value="1"/>
</dbReference>
<evidence type="ECO:0000313" key="3">
    <source>
        <dbReference type="EMBL" id="WRO21837.1"/>
    </source>
</evidence>
<keyword evidence="1" id="KW-0456">Lyase</keyword>
<dbReference type="AlphaFoldDB" id="A0AAU0UMQ5"/>
<dbReference type="CDD" id="cd01292">
    <property type="entry name" value="metallo-dependent_hydrolases"/>
    <property type="match status" value="1"/>
</dbReference>
<organism evidence="3 4">
    <name type="scientific">Metallumcola ferriviriculae</name>
    <dbReference type="NCBI Taxonomy" id="3039180"/>
    <lineage>
        <taxon>Bacteria</taxon>
        <taxon>Bacillati</taxon>
        <taxon>Bacillota</taxon>
        <taxon>Clostridia</taxon>
        <taxon>Neomoorellales</taxon>
        <taxon>Desulfitibacteraceae</taxon>
        <taxon>Metallumcola</taxon>
    </lineage>
</organism>
<dbReference type="GO" id="GO:0016787">
    <property type="term" value="F:hydrolase activity"/>
    <property type="evidence" value="ECO:0007669"/>
    <property type="project" value="InterPro"/>
</dbReference>
<dbReference type="KEGG" id="dbc:MFMK1_001658"/>
<dbReference type="Pfam" id="PF04909">
    <property type="entry name" value="Amidohydro_2"/>
    <property type="match status" value="1"/>
</dbReference>
<dbReference type="InterPro" id="IPR006680">
    <property type="entry name" value="Amidohydro-rel"/>
</dbReference>
<dbReference type="InterPro" id="IPR032465">
    <property type="entry name" value="ACMSD"/>
</dbReference>
<dbReference type="InterPro" id="IPR032466">
    <property type="entry name" value="Metal_Hydrolase"/>
</dbReference>
<keyword evidence="4" id="KW-1185">Reference proteome</keyword>